<evidence type="ECO:0000313" key="1">
    <source>
        <dbReference type="EMBL" id="ERM02686.1"/>
    </source>
</evidence>
<comment type="caution">
    <text evidence="1">The sequence shown here is derived from an EMBL/GenBank/DDBJ whole genome shotgun (WGS) entry which is preliminary data.</text>
</comment>
<gene>
    <name evidence="1" type="ORF">Q644_15280</name>
</gene>
<protein>
    <submittedName>
        <fullName evidence="1">Uncharacterized protein</fullName>
    </submittedName>
</protein>
<dbReference type="Proteomes" id="UP000016842">
    <property type="component" value="Unassembled WGS sequence"/>
</dbReference>
<dbReference type="AlphaFoldDB" id="U4VIP6"/>
<accession>U4VIP6</accession>
<sequence>MVSDLGQAAPVFLASEKKPLSSRSSSAKSTDEGLRIVMLTVAFVVAGGMTI</sequence>
<reference evidence="1 2" key="1">
    <citation type="journal article" date="2014" name="FEMS Microbiol. Lett.">
        <title>Genome sequencing analysis reveals virulence-related gene content of Ochrobactrum intermedium strain 229E, a urease-positive strain isolated from the human gastric niche.</title>
        <authorList>
            <person name="Kulkarni G.J."/>
            <person name="Shetty S."/>
            <person name="Dharne M.S."/>
            <person name="Shouche Y.S."/>
        </authorList>
    </citation>
    <scope>NUCLEOTIDE SEQUENCE [LARGE SCALE GENOMIC DNA]</scope>
    <source>
        <strain evidence="1 2">229E</strain>
    </source>
</reference>
<proteinExistence type="predicted"/>
<dbReference type="EMBL" id="ASXJ01000068">
    <property type="protein sequence ID" value="ERM02686.1"/>
    <property type="molecule type" value="Genomic_DNA"/>
</dbReference>
<organism evidence="1 2">
    <name type="scientific">Brucella intermedia 229E</name>
    <dbReference type="NCBI Taxonomy" id="1337887"/>
    <lineage>
        <taxon>Bacteria</taxon>
        <taxon>Pseudomonadati</taxon>
        <taxon>Pseudomonadota</taxon>
        <taxon>Alphaproteobacteria</taxon>
        <taxon>Hyphomicrobiales</taxon>
        <taxon>Brucellaceae</taxon>
        <taxon>Brucella/Ochrobactrum group</taxon>
        <taxon>Brucella</taxon>
    </lineage>
</organism>
<dbReference type="PATRIC" id="fig|1337887.3.peg.1390"/>
<evidence type="ECO:0000313" key="2">
    <source>
        <dbReference type="Proteomes" id="UP000016842"/>
    </source>
</evidence>
<name>U4VIP6_9HYPH</name>